<evidence type="ECO:0000256" key="1">
    <source>
        <dbReference type="ARBA" id="ARBA00001936"/>
    </source>
</evidence>
<reference evidence="8 9" key="1">
    <citation type="submission" date="2015-07" db="EMBL/GenBank/DDBJ databases">
        <title>The genome of Habropoda laboriosa.</title>
        <authorList>
            <person name="Pan H."/>
            <person name="Kapheim K."/>
        </authorList>
    </citation>
    <scope>NUCLEOTIDE SEQUENCE [LARGE SCALE GENOMIC DNA]</scope>
    <source>
        <strain evidence="8">0110345459</strain>
    </source>
</reference>
<dbReference type="STRING" id="597456.A0A0L7RIH8"/>
<sequence>MAKHNELLRDHVFDFCIPCTTLWLDTKDSYTDHCNDLLHKYLIKSEDFMIENLPGCMHKILTQVDEISDILFKESQFLLNDSMQQEVEQLLENSFKSHFPSVKAYSFGSRVTGLAFRDSDIDIYLDCDAACYQDESEHLENNYITIITQVLQQHTKEWDVRKIIKNARIPVIKLIYKRKNIYCDISITNSLSVENSKLIRSYNDAYLPCRKLILFIKKWFSYFNLSTGHNFKNYALTWFVIFYLQFESHLESVAALIKKQNKSKVIWGWETGVAQPERNNKSVQQQSISTLLIGFFKFYATFDYQHYIICPLMGQPVARRAFAKLHMLPEEMMPYIKHVAISKNPEYFRIDSPLCVQDPFDLSHNLTKAVSSITLKCFKQYCQDSTSILLSLTK</sequence>
<dbReference type="GO" id="GO:0050265">
    <property type="term" value="F:RNA uridylyltransferase activity"/>
    <property type="evidence" value="ECO:0007669"/>
    <property type="project" value="TreeGrafter"/>
</dbReference>
<dbReference type="InterPro" id="IPR054708">
    <property type="entry name" value="MTPAP-like_central"/>
</dbReference>
<dbReference type="Pfam" id="PF03828">
    <property type="entry name" value="PAP_assoc"/>
    <property type="match status" value="1"/>
</dbReference>
<keyword evidence="4" id="KW-0479">Metal-binding</keyword>
<feature type="domain" description="Poly(A) RNA polymerase mitochondrial-like central palm" evidence="7">
    <location>
        <begin position="81"/>
        <end position="203"/>
    </location>
</feature>
<evidence type="ECO:0000256" key="3">
    <source>
        <dbReference type="ARBA" id="ARBA00022679"/>
    </source>
</evidence>
<dbReference type="GO" id="GO:0046872">
    <property type="term" value="F:metal ion binding"/>
    <property type="evidence" value="ECO:0007669"/>
    <property type="project" value="UniProtKB-KW"/>
</dbReference>
<evidence type="ECO:0000313" key="8">
    <source>
        <dbReference type="EMBL" id="KOC70634.1"/>
    </source>
</evidence>
<evidence type="ECO:0000259" key="7">
    <source>
        <dbReference type="Pfam" id="PF22600"/>
    </source>
</evidence>
<dbReference type="OrthoDB" id="407432at2759"/>
<protein>
    <submittedName>
        <fullName evidence="8">Speckle targeted PIP5K1A-regulated poly(A) polymerase</fullName>
    </submittedName>
</protein>
<dbReference type="Gene3D" id="3.30.460.10">
    <property type="entry name" value="Beta Polymerase, domain 2"/>
    <property type="match status" value="1"/>
</dbReference>
<keyword evidence="3" id="KW-0808">Transferase</keyword>
<dbReference type="Pfam" id="PF22600">
    <property type="entry name" value="MTPAP-like_central"/>
    <property type="match status" value="1"/>
</dbReference>
<proteinExistence type="predicted"/>
<dbReference type="InterPro" id="IPR002058">
    <property type="entry name" value="PAP_assoc"/>
</dbReference>
<dbReference type="PANTHER" id="PTHR12271:SF66">
    <property type="entry name" value="TERMINAL URIDYLYLTRANSFERASE TAILOR"/>
    <property type="match status" value="1"/>
</dbReference>
<evidence type="ECO:0000256" key="5">
    <source>
        <dbReference type="ARBA" id="ARBA00022842"/>
    </source>
</evidence>
<dbReference type="SUPFAM" id="SSF81301">
    <property type="entry name" value="Nucleotidyltransferase"/>
    <property type="match status" value="1"/>
</dbReference>
<evidence type="ECO:0000313" key="9">
    <source>
        <dbReference type="Proteomes" id="UP000053825"/>
    </source>
</evidence>
<dbReference type="AlphaFoldDB" id="A0A0L7RIH8"/>
<evidence type="ECO:0000259" key="6">
    <source>
        <dbReference type="Pfam" id="PF03828"/>
    </source>
</evidence>
<dbReference type="GO" id="GO:1990817">
    <property type="term" value="F:poly(A) RNA polymerase activity"/>
    <property type="evidence" value="ECO:0007669"/>
    <property type="project" value="UniProtKB-ARBA"/>
</dbReference>
<keyword evidence="5" id="KW-0460">Magnesium</keyword>
<feature type="domain" description="PAP-associated" evidence="6">
    <location>
        <begin position="287"/>
        <end position="364"/>
    </location>
</feature>
<comment type="cofactor">
    <cofactor evidence="1">
        <name>Mn(2+)</name>
        <dbReference type="ChEBI" id="CHEBI:29035"/>
    </cofactor>
</comment>
<gene>
    <name evidence="8" type="ORF">WH47_03650</name>
</gene>
<dbReference type="SUPFAM" id="SSF81631">
    <property type="entry name" value="PAP/OAS1 substrate-binding domain"/>
    <property type="match status" value="1"/>
</dbReference>
<dbReference type="GO" id="GO:0031123">
    <property type="term" value="P:RNA 3'-end processing"/>
    <property type="evidence" value="ECO:0007669"/>
    <property type="project" value="TreeGrafter"/>
</dbReference>
<dbReference type="PANTHER" id="PTHR12271">
    <property type="entry name" value="POLY A POLYMERASE CID PAP -RELATED"/>
    <property type="match status" value="1"/>
</dbReference>
<comment type="cofactor">
    <cofactor evidence="2">
        <name>Mg(2+)</name>
        <dbReference type="ChEBI" id="CHEBI:18420"/>
    </cofactor>
</comment>
<dbReference type="Gene3D" id="1.10.1410.10">
    <property type="match status" value="1"/>
</dbReference>
<name>A0A0L7RIH8_9HYME</name>
<evidence type="ECO:0000256" key="2">
    <source>
        <dbReference type="ARBA" id="ARBA00001946"/>
    </source>
</evidence>
<dbReference type="Proteomes" id="UP000053825">
    <property type="component" value="Unassembled WGS sequence"/>
</dbReference>
<dbReference type="InterPro" id="IPR043519">
    <property type="entry name" value="NT_sf"/>
</dbReference>
<evidence type="ECO:0000256" key="4">
    <source>
        <dbReference type="ARBA" id="ARBA00022723"/>
    </source>
</evidence>
<dbReference type="EMBL" id="KQ414584">
    <property type="protein sequence ID" value="KOC70634.1"/>
    <property type="molecule type" value="Genomic_DNA"/>
</dbReference>
<keyword evidence="9" id="KW-1185">Reference proteome</keyword>
<organism evidence="8 9">
    <name type="scientific">Habropoda laboriosa</name>
    <dbReference type="NCBI Taxonomy" id="597456"/>
    <lineage>
        <taxon>Eukaryota</taxon>
        <taxon>Metazoa</taxon>
        <taxon>Ecdysozoa</taxon>
        <taxon>Arthropoda</taxon>
        <taxon>Hexapoda</taxon>
        <taxon>Insecta</taxon>
        <taxon>Pterygota</taxon>
        <taxon>Neoptera</taxon>
        <taxon>Endopterygota</taxon>
        <taxon>Hymenoptera</taxon>
        <taxon>Apocrita</taxon>
        <taxon>Aculeata</taxon>
        <taxon>Apoidea</taxon>
        <taxon>Anthophila</taxon>
        <taxon>Apidae</taxon>
        <taxon>Habropoda</taxon>
    </lineage>
</organism>
<accession>A0A0L7RIH8</accession>
<dbReference type="CDD" id="cd05402">
    <property type="entry name" value="NT_PAP_TUTase"/>
    <property type="match status" value="1"/>
</dbReference>